<proteinExistence type="predicted"/>
<evidence type="ECO:0000313" key="1">
    <source>
        <dbReference type="EMBL" id="GMF37397.1"/>
    </source>
</evidence>
<name>A0A9W7CPG8_9STRA</name>
<dbReference type="AlphaFoldDB" id="A0A9W7CPG8"/>
<evidence type="ECO:0000313" key="2">
    <source>
        <dbReference type="Proteomes" id="UP001165083"/>
    </source>
</evidence>
<accession>A0A9W7CPG8</accession>
<reference evidence="1" key="1">
    <citation type="submission" date="2023-04" db="EMBL/GenBank/DDBJ databases">
        <title>Phytophthora lilii NBRC 32176.</title>
        <authorList>
            <person name="Ichikawa N."/>
            <person name="Sato H."/>
            <person name="Tonouchi N."/>
        </authorList>
    </citation>
    <scope>NUCLEOTIDE SEQUENCE</scope>
    <source>
        <strain evidence="1">NBRC 32176</strain>
    </source>
</reference>
<sequence length="131" mass="14721">MSHFTTVPANFLSTRTSPLPFSPLRPVEPEFAGKCFGSFSYRNCKMCRSPCSTICIDLNTQAPPNSELEAADYWSGMLPGHWLTTQDTPVSSVGAIENGLLDLEWEFYYDRSEVLLHVRKSLRPCSRIVSL</sequence>
<organism evidence="1 2">
    <name type="scientific">Phytophthora lilii</name>
    <dbReference type="NCBI Taxonomy" id="2077276"/>
    <lineage>
        <taxon>Eukaryota</taxon>
        <taxon>Sar</taxon>
        <taxon>Stramenopiles</taxon>
        <taxon>Oomycota</taxon>
        <taxon>Peronosporomycetes</taxon>
        <taxon>Peronosporales</taxon>
        <taxon>Peronosporaceae</taxon>
        <taxon>Phytophthora</taxon>
    </lineage>
</organism>
<protein>
    <submittedName>
        <fullName evidence="1">Unnamed protein product</fullName>
    </submittedName>
</protein>
<dbReference type="EMBL" id="BSXW01001524">
    <property type="protein sequence ID" value="GMF37397.1"/>
    <property type="molecule type" value="Genomic_DNA"/>
</dbReference>
<comment type="caution">
    <text evidence="1">The sequence shown here is derived from an EMBL/GenBank/DDBJ whole genome shotgun (WGS) entry which is preliminary data.</text>
</comment>
<dbReference type="Proteomes" id="UP001165083">
    <property type="component" value="Unassembled WGS sequence"/>
</dbReference>
<keyword evidence="2" id="KW-1185">Reference proteome</keyword>
<gene>
    <name evidence="1" type="ORF">Plil01_001573700</name>
</gene>